<name>F0J711_ACIMA</name>
<dbReference type="EMBL" id="AP012036">
    <property type="protein sequence ID" value="BAJ82878.1"/>
    <property type="molecule type" value="Genomic_DNA"/>
</dbReference>
<dbReference type="Proteomes" id="UP000007100">
    <property type="component" value="Plasmid pACMV1"/>
</dbReference>
<proteinExistence type="predicted"/>
<dbReference type="KEGG" id="amv:ACMV_P1_00820"/>
<dbReference type="Pfam" id="PF08843">
    <property type="entry name" value="AbiEii"/>
    <property type="match status" value="1"/>
</dbReference>
<gene>
    <name evidence="2" type="ordered locus">ACMV_P1_00820</name>
</gene>
<keyword evidence="3" id="KW-1185">Reference proteome</keyword>
<sequence length="235" mass="25469">MSNVFVPRVDVLPAPQIALWRDLDQVPGHFALYGGTALALHLGHRESIDFDFFSSEGVDPDHLLNVMPFLHGAQVLRKAENTLDVSVDRGGAIKVSFFGLPGFKRILPTVTCPDNHIQVASLLDIAGTKVSVVQKRSEMKDYLDIAALLVDGRITLPMALSAGQVIYGSQFNPLISLKALSYFGDGNLQELPTKSRNLILDAVRRVDLQRLPSILPTKHTHHPNGGGHSPGGVGT</sequence>
<feature type="compositionally biased region" description="Gly residues" evidence="1">
    <location>
        <begin position="224"/>
        <end position="235"/>
    </location>
</feature>
<dbReference type="InterPro" id="IPR014942">
    <property type="entry name" value="AbiEii"/>
</dbReference>
<keyword evidence="2" id="KW-0614">Plasmid</keyword>
<organism evidence="2 3">
    <name type="scientific">Acidiphilium multivorum (strain DSM 11245 / JCM 8867 / NBRC 100883 / AIU 301)</name>
    <dbReference type="NCBI Taxonomy" id="926570"/>
    <lineage>
        <taxon>Bacteria</taxon>
        <taxon>Pseudomonadati</taxon>
        <taxon>Pseudomonadota</taxon>
        <taxon>Alphaproteobacteria</taxon>
        <taxon>Acetobacterales</taxon>
        <taxon>Acidocellaceae</taxon>
        <taxon>Acidiphilium</taxon>
    </lineage>
</organism>
<protein>
    <submittedName>
        <fullName evidence="2">Uncharacterized protein</fullName>
    </submittedName>
</protein>
<feature type="region of interest" description="Disordered" evidence="1">
    <location>
        <begin position="214"/>
        <end position="235"/>
    </location>
</feature>
<evidence type="ECO:0000313" key="3">
    <source>
        <dbReference type="Proteomes" id="UP000007100"/>
    </source>
</evidence>
<accession>F0J711</accession>
<evidence type="ECO:0000256" key="1">
    <source>
        <dbReference type="SAM" id="MobiDB-lite"/>
    </source>
</evidence>
<evidence type="ECO:0000313" key="2">
    <source>
        <dbReference type="EMBL" id="BAJ82878.1"/>
    </source>
</evidence>
<dbReference type="AlphaFoldDB" id="F0J711"/>
<geneLocation type="plasmid" evidence="2 3">
    <name>pACMV1</name>
</geneLocation>
<dbReference type="HOGENOM" id="CLU_106275_1_0_5"/>
<dbReference type="OrthoDB" id="7305331at2"/>
<reference evidence="2 3" key="1">
    <citation type="submission" date="2010-12" db="EMBL/GenBank/DDBJ databases">
        <title>Whole genome sequence of Acidiphilium multivorum AIU301.</title>
        <authorList>
            <person name="Narita-Yamada S."/>
            <person name="Nakamura S."/>
            <person name="Ito N."/>
            <person name="Takarada H."/>
            <person name="Katano Y."/>
            <person name="Nakazawa H."/>
            <person name="Hosoyama A."/>
            <person name="Yamada R."/>
            <person name="Fujita N."/>
        </authorList>
    </citation>
    <scope>NUCLEOTIDE SEQUENCE [LARGE SCALE GENOMIC DNA]</scope>
    <source>
        <strain evidence="3">DSM 11245 / JCM 8867 / AIU301</strain>
        <plasmid evidence="2 3">pACMV1</plasmid>
    </source>
</reference>
<dbReference type="RefSeq" id="WP_013634916.1">
    <property type="nucleotide sequence ID" value="NC_015178.1"/>
</dbReference>